<name>A0ABQ9FPF5_TEGGR</name>
<dbReference type="Gene3D" id="2.60.60.30">
    <property type="entry name" value="sav2460 like domains"/>
    <property type="match status" value="1"/>
</dbReference>
<protein>
    <recommendedName>
        <fullName evidence="1">Ubiquitin-like domain-containing protein</fullName>
    </recommendedName>
</protein>
<keyword evidence="3" id="KW-1185">Reference proteome</keyword>
<dbReference type="PANTHER" id="PTHR32097:SF17">
    <property type="entry name" value="CAMP-BINDING PROTEIN 1-RELATED"/>
    <property type="match status" value="1"/>
</dbReference>
<dbReference type="CDD" id="cd06974">
    <property type="entry name" value="TerD_like"/>
    <property type="match status" value="1"/>
</dbReference>
<dbReference type="Gene3D" id="3.10.20.90">
    <property type="entry name" value="Phosphatidylinositol 3-kinase Catalytic Subunit, Chain A, domain 1"/>
    <property type="match status" value="1"/>
</dbReference>
<dbReference type="Proteomes" id="UP001217089">
    <property type="component" value="Unassembled WGS sequence"/>
</dbReference>
<dbReference type="PANTHER" id="PTHR32097">
    <property type="entry name" value="CAMP-BINDING PROTEIN 1-RELATED"/>
    <property type="match status" value="1"/>
</dbReference>
<dbReference type="InterPro" id="IPR029071">
    <property type="entry name" value="Ubiquitin-like_domsf"/>
</dbReference>
<dbReference type="PROSITE" id="PS50053">
    <property type="entry name" value="UBIQUITIN_2"/>
    <property type="match status" value="1"/>
</dbReference>
<evidence type="ECO:0000313" key="2">
    <source>
        <dbReference type="EMBL" id="KAJ8319133.1"/>
    </source>
</evidence>
<dbReference type="Pfam" id="PF00240">
    <property type="entry name" value="ubiquitin"/>
    <property type="match status" value="1"/>
</dbReference>
<dbReference type="Pfam" id="PF02342">
    <property type="entry name" value="TerD"/>
    <property type="match status" value="1"/>
</dbReference>
<dbReference type="EMBL" id="JARBDR010000214">
    <property type="protein sequence ID" value="KAJ8319133.1"/>
    <property type="molecule type" value="Genomic_DNA"/>
</dbReference>
<evidence type="ECO:0000259" key="1">
    <source>
        <dbReference type="PROSITE" id="PS50053"/>
    </source>
</evidence>
<dbReference type="InterPro" id="IPR000626">
    <property type="entry name" value="Ubiquitin-like_dom"/>
</dbReference>
<organism evidence="2 3">
    <name type="scientific">Tegillarca granosa</name>
    <name type="common">Malaysian cockle</name>
    <name type="synonym">Anadara granosa</name>
    <dbReference type="NCBI Taxonomy" id="220873"/>
    <lineage>
        <taxon>Eukaryota</taxon>
        <taxon>Metazoa</taxon>
        <taxon>Spiralia</taxon>
        <taxon>Lophotrochozoa</taxon>
        <taxon>Mollusca</taxon>
        <taxon>Bivalvia</taxon>
        <taxon>Autobranchia</taxon>
        <taxon>Pteriomorphia</taxon>
        <taxon>Arcoida</taxon>
        <taxon>Arcoidea</taxon>
        <taxon>Arcidae</taxon>
        <taxon>Tegillarca</taxon>
    </lineage>
</organism>
<gene>
    <name evidence="2" type="ORF">KUTeg_004224</name>
</gene>
<dbReference type="SMART" id="SM00213">
    <property type="entry name" value="UBQ"/>
    <property type="match status" value="1"/>
</dbReference>
<dbReference type="SUPFAM" id="SSF54236">
    <property type="entry name" value="Ubiquitin-like"/>
    <property type="match status" value="1"/>
</dbReference>
<proteinExistence type="predicted"/>
<accession>A0ABQ9FPF5</accession>
<dbReference type="InterPro" id="IPR051324">
    <property type="entry name" value="Stress/Tellurium_Resist"/>
</dbReference>
<feature type="domain" description="Ubiquitin-like" evidence="1">
    <location>
        <begin position="93"/>
        <end position="169"/>
    </location>
</feature>
<evidence type="ECO:0000313" key="3">
    <source>
        <dbReference type="Proteomes" id="UP001217089"/>
    </source>
</evidence>
<dbReference type="InterPro" id="IPR003325">
    <property type="entry name" value="TerD"/>
</dbReference>
<sequence>MPCLKCGIDKLSNEFPPAALSEDCDHPTIICLRCTISHVKNTSSCPYPGCSQKVDVDSENVHWFEAILDQMFTEYRPDDIDDFTPTVCSDSSATVNITVLNGESMQIVYNPAMTINEVKRQIQIKLSHDINKQKLLYKDKELQIYKPGGEYARLSDYQVKPNSTIYLVIILYSIPDTLNDVVFDLFWGYPVSGVDYLDASCLLFNRNSFVSVVDYRHRHGLQGSVYHSGDVMNNAARIGHHTINVRLKSIPANITHMFFTLSAWNSPNIARYPNPSLKFYEAANPNKNLCKTTFNHARNSQAVVMCSVSRNQSGCWEIYESGQLSAGNAKNYSPLTETIKNLISQGF</sequence>
<reference evidence="2 3" key="1">
    <citation type="submission" date="2022-12" db="EMBL/GenBank/DDBJ databases">
        <title>Chromosome-level genome of Tegillarca granosa.</title>
        <authorList>
            <person name="Kim J."/>
        </authorList>
    </citation>
    <scope>NUCLEOTIDE SEQUENCE [LARGE SCALE GENOMIC DNA]</scope>
    <source>
        <strain evidence="2">Teg-2019</strain>
        <tissue evidence="2">Adductor muscle</tissue>
    </source>
</reference>
<dbReference type="CDD" id="cd17039">
    <property type="entry name" value="Ubl_ubiquitin_like"/>
    <property type="match status" value="1"/>
</dbReference>
<comment type="caution">
    <text evidence="2">The sequence shown here is derived from an EMBL/GenBank/DDBJ whole genome shotgun (WGS) entry which is preliminary data.</text>
</comment>